<gene>
    <name evidence="5" type="primary">tssM</name>
    <name evidence="5" type="ORF">P3W85_12970</name>
</gene>
<evidence type="ECO:0000313" key="6">
    <source>
        <dbReference type="Proteomes" id="UP001216674"/>
    </source>
</evidence>
<feature type="transmembrane region" description="Helical" evidence="1">
    <location>
        <begin position="72"/>
        <end position="92"/>
    </location>
</feature>
<organism evidence="5 6">
    <name type="scientific">Cupriavidus basilensis</name>
    <dbReference type="NCBI Taxonomy" id="68895"/>
    <lineage>
        <taxon>Bacteria</taxon>
        <taxon>Pseudomonadati</taxon>
        <taxon>Pseudomonadota</taxon>
        <taxon>Betaproteobacteria</taxon>
        <taxon>Burkholderiales</taxon>
        <taxon>Burkholderiaceae</taxon>
        <taxon>Cupriavidus</taxon>
    </lineage>
</organism>
<dbReference type="SUPFAM" id="SSF52540">
    <property type="entry name" value="P-loop containing nucleoside triphosphate hydrolases"/>
    <property type="match status" value="1"/>
</dbReference>
<name>A0ABT6AML5_9BURK</name>
<keyword evidence="1" id="KW-0812">Transmembrane</keyword>
<dbReference type="RefSeq" id="WP_276265078.1">
    <property type="nucleotide sequence ID" value="NZ_JARJLM010000219.1"/>
</dbReference>
<dbReference type="EMBL" id="JARJLM010000219">
    <property type="protein sequence ID" value="MDF3833854.1"/>
    <property type="molecule type" value="Genomic_DNA"/>
</dbReference>
<dbReference type="Pfam" id="PF06761">
    <property type="entry name" value="IcmF-related"/>
    <property type="match status" value="1"/>
</dbReference>
<evidence type="ECO:0000259" key="3">
    <source>
        <dbReference type="Pfam" id="PF06761"/>
    </source>
</evidence>
<reference evidence="5 6" key="1">
    <citation type="submission" date="2023-03" db="EMBL/GenBank/DDBJ databases">
        <title>Draft assemblies of triclosan tolerant bacteria isolated from returned activated sludge.</title>
        <authorList>
            <person name="Van Hamelsveld S."/>
        </authorList>
    </citation>
    <scope>NUCLEOTIDE SEQUENCE [LARGE SCALE GENOMIC DNA]</scope>
    <source>
        <strain evidence="5 6">GW210010_S58</strain>
    </source>
</reference>
<feature type="transmembrane region" description="Helical" evidence="1">
    <location>
        <begin position="47"/>
        <end position="65"/>
    </location>
</feature>
<accession>A0ABT6AML5</accession>
<dbReference type="PANTHER" id="PTHR36153:SF1">
    <property type="entry name" value="TYPE VI SECRETION SYSTEM COMPONENT TSSM1"/>
    <property type="match status" value="1"/>
</dbReference>
<protein>
    <submittedName>
        <fullName evidence="5">Type VI secretion system membrane subunit TssM</fullName>
    </submittedName>
</protein>
<dbReference type="NCBIfam" id="TIGR03348">
    <property type="entry name" value="VI_IcmF"/>
    <property type="match status" value="1"/>
</dbReference>
<evidence type="ECO:0000259" key="2">
    <source>
        <dbReference type="Pfam" id="PF06744"/>
    </source>
</evidence>
<evidence type="ECO:0000256" key="1">
    <source>
        <dbReference type="SAM" id="Phobius"/>
    </source>
</evidence>
<keyword evidence="1" id="KW-0472">Membrane</keyword>
<dbReference type="InterPro" id="IPR009612">
    <property type="entry name" value="IcmF-rel"/>
</dbReference>
<dbReference type="PANTHER" id="PTHR36153">
    <property type="entry name" value="INNER MEMBRANE PROTEIN-RELATED"/>
    <property type="match status" value="1"/>
</dbReference>
<feature type="transmembrane region" description="Helical" evidence="1">
    <location>
        <begin position="104"/>
        <end position="123"/>
    </location>
</feature>
<dbReference type="InterPro" id="IPR010623">
    <property type="entry name" value="IcmF_C"/>
</dbReference>
<dbReference type="InterPro" id="IPR027417">
    <property type="entry name" value="P-loop_NTPase"/>
</dbReference>
<dbReference type="InterPro" id="IPR017731">
    <property type="entry name" value="TssM1-like"/>
</dbReference>
<feature type="transmembrane region" description="Helical" evidence="1">
    <location>
        <begin position="534"/>
        <end position="552"/>
    </location>
</feature>
<dbReference type="Pfam" id="PF06744">
    <property type="entry name" value="IcmF_C"/>
    <property type="match status" value="1"/>
</dbReference>
<proteinExistence type="predicted"/>
<feature type="domain" description="IcmF-related" evidence="3">
    <location>
        <begin position="608"/>
        <end position="908"/>
    </location>
</feature>
<keyword evidence="6" id="KW-1185">Reference proteome</keyword>
<dbReference type="Gene3D" id="3.40.50.300">
    <property type="entry name" value="P-loop containing nucleotide triphosphate hydrolases"/>
    <property type="match status" value="1"/>
</dbReference>
<dbReference type="Proteomes" id="UP001216674">
    <property type="component" value="Unassembled WGS sequence"/>
</dbReference>
<feature type="domain" description="Type VI secretion system component TssM1 N-terminal" evidence="4">
    <location>
        <begin position="258"/>
        <end position="539"/>
    </location>
</feature>
<evidence type="ECO:0000259" key="4">
    <source>
        <dbReference type="Pfam" id="PF14331"/>
    </source>
</evidence>
<dbReference type="InterPro" id="IPR053156">
    <property type="entry name" value="T6SS_TssM-like"/>
</dbReference>
<evidence type="ECO:0000313" key="5">
    <source>
        <dbReference type="EMBL" id="MDF3833854.1"/>
    </source>
</evidence>
<comment type="caution">
    <text evidence="5">The sequence shown here is derived from an EMBL/GenBank/DDBJ whole genome shotgun (WGS) entry which is preliminary data.</text>
</comment>
<sequence>MEFMKRMAGALASRYVLALVALLLAAAAVWFVGPLLAFGGMQPLAGAGMRVTVILLLLGLVVCLLRGFTVSVVGMVALCLLIWHAGPLFAFGERRPLAPVEVRVTLISVIALGFIAYWLFLIWRKAQAEEHFVRMLLSFGKGSKEQVAKAEIAQLNDAILAALAQLRGMRTGSGLGRLFEGRRYLYELPWYMTVGAAGVGKTTALLNAGLQFPLAGQMGKAAGARSGTAFTDWWFTNEAVLIDTAGRYTSHASSPDLDAAEWKGFLGLLKRYRARAPVNGVLVTISAQDLLSNSAEEAALEAAAIRARLEDLRQDLGIRFPIYVVVTKLDTIPGFEPYFRALTSEAKSQPWGFTLPYGNKGGRREDAQDLAAQCRAQMEALVRRVEGTVDRRLLETFDAQQMQAMHSLVEDFSFLAVPAMEMVERIFLDSRFDGTQHKPMLRGVYFTSAAQTGEVALADTDHLIHRLLSATGSSEQAAGAADAGADAREAAISRIVTGNSSYFLRDVFHRVVVPEAHLVRPNLRWEFRFRLMRTVAHVMGALLAVWLLAAFVESTRRNSDYLHVVADKARALITQYAAYVKAPRAESMPAVLAAGSELAAYPGLVLSEPALPWRYGMYAAPLPVAAASQVHARLQDRLLVPHMVKRIEAVLQTAVAQRDAKRTYDTLRVYLMLHEKDKFNARDVWHWVQDDWAKGGGAEAAGGRVAILGQLEALLDGSRSVQANSARNEELIHSARAFLDGNTSTERLYERAKAAMAAEAPQDFTLMRAVGPQAGTLFVRASDEPLERGVAGLFTYAGYHELFNARLPEFVAVAQALDAWVMGREARPAAQKKTLEGMSEELAGNDPLTQEIRRLYLNEYASRWEAFLGDIRVVTGNNLAFDLEILRNFAAPDSPLARLGRAAVRETTLSQTLEPEDKSLADKALSALERKTGLGGLAARAEGRQEREAVDNRFAALREVVTGQADTQKAGAAAQAAAGKPQLDAIAGMVNAYYTTLVVASNALQTRNLPPPSEAGAQLRMEAAKLPAPFKAVLNDLVVQGTRAVNKGAGDILVARMDAVIGESCRSAIDGKYPFSPGSARDVDPDDFARIFAAGGVLDDFFQKVLAPHVDTTISPWRYTLSAPDVPPLAGPSLVPFQRAKAIREVFFREPGASRMAWKVDLKVVALDPEIVELNLDFDGQSQRYVHGPVVPLKVSWPGPRGGHGAELAASPKIRPETSTLSASGPWALMRVIAKGKLAGSASASHFSAEYDFDGRKATLDINTGSLANPWTTGLLQGFQCPARSG</sequence>
<feature type="domain" description="Type VI secretion system IcmF C-terminal" evidence="2">
    <location>
        <begin position="1161"/>
        <end position="1266"/>
    </location>
</feature>
<dbReference type="InterPro" id="IPR025743">
    <property type="entry name" value="TssM1_N"/>
</dbReference>
<dbReference type="Pfam" id="PF14331">
    <property type="entry name" value="IcmF-related_N"/>
    <property type="match status" value="1"/>
</dbReference>
<keyword evidence="1" id="KW-1133">Transmembrane helix</keyword>
<dbReference type="CDD" id="cd00882">
    <property type="entry name" value="Ras_like_GTPase"/>
    <property type="match status" value="1"/>
</dbReference>